<name>A0A3M9NG02_9BACT</name>
<protein>
    <submittedName>
        <fullName evidence="4">SRPBCC domain-containing protein</fullName>
    </submittedName>
</protein>
<evidence type="ECO:0000313" key="4">
    <source>
        <dbReference type="EMBL" id="RNI36227.1"/>
    </source>
</evidence>
<dbReference type="InterPro" id="IPR023393">
    <property type="entry name" value="START-like_dom_sf"/>
</dbReference>
<comment type="similarity">
    <text evidence="1">Belongs to the AHA1 family.</text>
</comment>
<dbReference type="CDD" id="cd07814">
    <property type="entry name" value="SRPBCC_CalC_Aha1-like"/>
    <property type="match status" value="2"/>
</dbReference>
<organism evidence="4 5">
    <name type="scientific">Hanamia caeni</name>
    <dbReference type="NCBI Taxonomy" id="2294116"/>
    <lineage>
        <taxon>Bacteria</taxon>
        <taxon>Pseudomonadati</taxon>
        <taxon>Bacteroidota</taxon>
        <taxon>Chitinophagia</taxon>
        <taxon>Chitinophagales</taxon>
        <taxon>Chitinophagaceae</taxon>
        <taxon>Hanamia</taxon>
    </lineage>
</organism>
<dbReference type="SUPFAM" id="SSF55961">
    <property type="entry name" value="Bet v1-like"/>
    <property type="match status" value="2"/>
</dbReference>
<dbReference type="Gene3D" id="3.30.530.20">
    <property type="match status" value="2"/>
</dbReference>
<evidence type="ECO:0000256" key="1">
    <source>
        <dbReference type="ARBA" id="ARBA00006817"/>
    </source>
</evidence>
<reference evidence="4 5" key="1">
    <citation type="submission" date="2018-11" db="EMBL/GenBank/DDBJ databases">
        <title>Draft genome sequence of Ferruginibacter sp. BO-59.</title>
        <authorList>
            <person name="Im W.T."/>
        </authorList>
    </citation>
    <scope>NUCLEOTIDE SEQUENCE [LARGE SCALE GENOMIC DNA]</scope>
    <source>
        <strain evidence="4 5">BO-59</strain>
    </source>
</reference>
<evidence type="ECO:0000256" key="2">
    <source>
        <dbReference type="SAM" id="MobiDB-lite"/>
    </source>
</evidence>
<dbReference type="Pfam" id="PF08327">
    <property type="entry name" value="AHSA1"/>
    <property type="match status" value="2"/>
</dbReference>
<feature type="domain" description="Activator of Hsp90 ATPase homologue 1/2-like C-terminal" evidence="3">
    <location>
        <begin position="179"/>
        <end position="296"/>
    </location>
</feature>
<feature type="region of interest" description="Disordered" evidence="2">
    <location>
        <begin position="141"/>
        <end position="166"/>
    </location>
</feature>
<dbReference type="EMBL" id="RJJR01000008">
    <property type="protein sequence ID" value="RNI36227.1"/>
    <property type="molecule type" value="Genomic_DNA"/>
</dbReference>
<accession>A0A3M9NG02</accession>
<dbReference type="Proteomes" id="UP000267223">
    <property type="component" value="Unassembled WGS sequence"/>
</dbReference>
<dbReference type="AlphaFoldDB" id="A0A3M9NG02"/>
<evidence type="ECO:0000259" key="3">
    <source>
        <dbReference type="Pfam" id="PF08327"/>
    </source>
</evidence>
<proteinExistence type="inferred from homology"/>
<feature type="domain" description="Activator of Hsp90 ATPase homologue 1/2-like C-terminal" evidence="3">
    <location>
        <begin position="13"/>
        <end position="137"/>
    </location>
</feature>
<keyword evidence="5" id="KW-1185">Reference proteome</keyword>
<dbReference type="RefSeq" id="WP_123120780.1">
    <property type="nucleotide sequence ID" value="NZ_RJJR01000008.1"/>
</dbReference>
<dbReference type="InterPro" id="IPR013538">
    <property type="entry name" value="ASHA1/2-like_C"/>
</dbReference>
<evidence type="ECO:0000313" key="5">
    <source>
        <dbReference type="Proteomes" id="UP000267223"/>
    </source>
</evidence>
<sequence length="310" mass="35932">MKQSDFSTTLMVDASPKQVFDAINNVRGWWSENIEGDTNKANSEFLYHYQDVHRCRIRITELVPDKKVAWHVMENYFKFTEDKTEWKDTDIVFDIVSKNGKTELTFTHIGLVPDYECYQICHDAWTHYIQDSLKNLITTGQGKATPKEAPEDSLQDETPEKPVGENRETKSIYHRLLIKVPVEKVYEALTTQQGLAGWWTPDTIAQAEKGTILRFGFGPDYFKEMRVEELKPYSKVKWLCLKAFSEWIGTTLTFELEAVAKGAVLTFHHDGWKEYSNEFASCSFDWALFFKSLKLLCETGKGKPYPDFDK</sequence>
<gene>
    <name evidence="4" type="ORF">EFY79_11130</name>
</gene>
<comment type="caution">
    <text evidence="4">The sequence shown here is derived from an EMBL/GenBank/DDBJ whole genome shotgun (WGS) entry which is preliminary data.</text>
</comment>
<dbReference type="OrthoDB" id="287565at2"/>